<protein>
    <recommendedName>
        <fullName evidence="3">Tyrosine specific protein phosphatases domain-containing protein</fullName>
    </recommendedName>
</protein>
<dbReference type="SUPFAM" id="SSF52799">
    <property type="entry name" value="(Phosphotyrosine protein) phosphatases II"/>
    <property type="match status" value="1"/>
</dbReference>
<evidence type="ECO:0008006" key="3">
    <source>
        <dbReference type="Google" id="ProtNLM"/>
    </source>
</evidence>
<sequence>MANANIPAAQPLSLDITAEDGSGKADGTVADSASIFSWIRDRLRTNTPNSKPSTGAAKRPGFKAKPYSELIILNFRDLLAGKQTKDGKSLKSDIVFRSGTLDNATAADAERVLNVHKVRTLVDLRWPTEQHPNPHLHVHFAVSTAHPLDEKKRVLIPATVNGAASCYVWHKIDYSGPLAIVYWKATSILVKIKCLPNEDINESALLVISHRENHPVVFHCSAGKDCAGFTAALVLHIAGVDESVIAGDYTHTNREMAHLAPVLVPFLARSGMDESWVEAWLDEIGFREEDRERLRSACLEE</sequence>
<dbReference type="AlphaFoldDB" id="A0A139AHV4"/>
<dbReference type="PANTHER" id="PTHR31126">
    <property type="entry name" value="TYROSINE-PROTEIN PHOSPHATASE"/>
    <property type="match status" value="1"/>
</dbReference>
<dbReference type="EMBL" id="KQ965752">
    <property type="protein sequence ID" value="KXS16396.1"/>
    <property type="molecule type" value="Genomic_DNA"/>
</dbReference>
<name>A0A139AHV4_GONPJ</name>
<dbReference type="InterPro" id="IPR026893">
    <property type="entry name" value="Tyr/Ser_Pase_IphP-type"/>
</dbReference>
<dbReference type="Pfam" id="PF13350">
    <property type="entry name" value="Y_phosphatase3"/>
    <property type="match status" value="1"/>
</dbReference>
<reference evidence="1 2" key="1">
    <citation type="journal article" date="2015" name="Genome Biol. Evol.">
        <title>Phylogenomic analyses indicate that early fungi evolved digesting cell walls of algal ancestors of land plants.</title>
        <authorList>
            <person name="Chang Y."/>
            <person name="Wang S."/>
            <person name="Sekimoto S."/>
            <person name="Aerts A.L."/>
            <person name="Choi C."/>
            <person name="Clum A."/>
            <person name="LaButti K.M."/>
            <person name="Lindquist E.A."/>
            <person name="Yee Ngan C."/>
            <person name="Ohm R.A."/>
            <person name="Salamov A.A."/>
            <person name="Grigoriev I.V."/>
            <person name="Spatafora J.W."/>
            <person name="Berbee M.L."/>
        </authorList>
    </citation>
    <scope>NUCLEOTIDE SEQUENCE [LARGE SCALE GENOMIC DNA]</scope>
    <source>
        <strain evidence="1 2">JEL478</strain>
    </source>
</reference>
<dbReference type="GO" id="GO:0004721">
    <property type="term" value="F:phosphoprotein phosphatase activity"/>
    <property type="evidence" value="ECO:0007669"/>
    <property type="project" value="InterPro"/>
</dbReference>
<evidence type="ECO:0000313" key="1">
    <source>
        <dbReference type="EMBL" id="KXS16396.1"/>
    </source>
</evidence>
<dbReference type="OrthoDB" id="9988524at2759"/>
<dbReference type="STRING" id="1344416.A0A139AHV4"/>
<gene>
    <name evidence="1" type="ORF">M427DRAFT_144751</name>
</gene>
<dbReference type="PANTHER" id="PTHR31126:SF1">
    <property type="entry name" value="TYROSINE SPECIFIC PROTEIN PHOSPHATASES DOMAIN-CONTAINING PROTEIN"/>
    <property type="match status" value="1"/>
</dbReference>
<evidence type="ECO:0000313" key="2">
    <source>
        <dbReference type="Proteomes" id="UP000070544"/>
    </source>
</evidence>
<dbReference type="Proteomes" id="UP000070544">
    <property type="component" value="Unassembled WGS sequence"/>
</dbReference>
<keyword evidence="2" id="KW-1185">Reference proteome</keyword>
<organism evidence="1 2">
    <name type="scientific">Gonapodya prolifera (strain JEL478)</name>
    <name type="common">Monoblepharis prolifera</name>
    <dbReference type="NCBI Taxonomy" id="1344416"/>
    <lineage>
        <taxon>Eukaryota</taxon>
        <taxon>Fungi</taxon>
        <taxon>Fungi incertae sedis</taxon>
        <taxon>Chytridiomycota</taxon>
        <taxon>Chytridiomycota incertae sedis</taxon>
        <taxon>Monoblepharidomycetes</taxon>
        <taxon>Monoblepharidales</taxon>
        <taxon>Gonapodyaceae</taxon>
        <taxon>Gonapodya</taxon>
    </lineage>
</organism>
<dbReference type="InterPro" id="IPR029021">
    <property type="entry name" value="Prot-tyrosine_phosphatase-like"/>
</dbReference>
<dbReference type="Gene3D" id="3.90.190.10">
    <property type="entry name" value="Protein tyrosine phosphatase superfamily"/>
    <property type="match status" value="1"/>
</dbReference>
<proteinExistence type="predicted"/>
<accession>A0A139AHV4</accession>